<dbReference type="HOGENOM" id="CLU_070437_1_0_1"/>
<feature type="compositionally biased region" description="Basic and acidic residues" evidence="1">
    <location>
        <begin position="186"/>
        <end position="195"/>
    </location>
</feature>
<evidence type="ECO:0000313" key="7">
    <source>
        <dbReference type="Proteomes" id="UP000002051"/>
    </source>
</evidence>
<dbReference type="SUPFAM" id="SSF57845">
    <property type="entry name" value="B-box zinc-binding domain"/>
    <property type="match status" value="1"/>
</dbReference>
<evidence type="ECO:0000259" key="3">
    <source>
        <dbReference type="SMART" id="SM00336"/>
    </source>
</evidence>
<dbReference type="Gene3D" id="3.30.160.60">
    <property type="entry name" value="Classic Zinc Finger"/>
    <property type="match status" value="1"/>
</dbReference>
<feature type="compositionally biased region" description="Basic and acidic residues" evidence="1">
    <location>
        <begin position="203"/>
        <end position="215"/>
    </location>
</feature>
<dbReference type="Gramene" id="rna11570">
    <property type="protein sequence ID" value="RHN75381.1"/>
    <property type="gene ID" value="gene11570"/>
</dbReference>
<gene>
    <name evidence="4" type="ordered locus">MTR_2g084525</name>
    <name evidence="5" type="ORF">MtrunA17_Chr2g0320561</name>
</gene>
<reference evidence="4 7" key="2">
    <citation type="journal article" date="2014" name="BMC Genomics">
        <title>An improved genome release (version Mt4.0) for the model legume Medicago truncatula.</title>
        <authorList>
            <person name="Tang H."/>
            <person name="Krishnakumar V."/>
            <person name="Bidwell S."/>
            <person name="Rosen B."/>
            <person name="Chan A."/>
            <person name="Zhou S."/>
            <person name="Gentzbittel L."/>
            <person name="Childs K.L."/>
            <person name="Yandell M."/>
            <person name="Gundlach H."/>
            <person name="Mayer K.F."/>
            <person name="Schwartz D.C."/>
            <person name="Town C.D."/>
        </authorList>
    </citation>
    <scope>GENOME REANNOTATION</scope>
    <source>
        <strain evidence="4">A17</strain>
        <strain evidence="6 7">cv. Jemalong A17</strain>
    </source>
</reference>
<dbReference type="EnsemblPlants" id="KEH38908">
    <property type="protein sequence ID" value="KEH38908"/>
    <property type="gene ID" value="MTR_2g084525"/>
</dbReference>
<dbReference type="PANTHER" id="PTHR31065:SF42">
    <property type="entry name" value="PLATZ TRANSCRIPTION FACTOR FAMILY PROTEIN"/>
    <property type="match status" value="1"/>
</dbReference>
<keyword evidence="7" id="KW-1185">Reference proteome</keyword>
<protein>
    <submittedName>
        <fullName evidence="4">PLATZ transcription factor family protein</fullName>
    </submittedName>
    <submittedName>
        <fullName evidence="5">Putative transcription repressor PLATZ family</fullName>
    </submittedName>
</protein>
<feature type="region of interest" description="Disordered" evidence="1">
    <location>
        <begin position="186"/>
        <end position="243"/>
    </location>
</feature>
<sequence>MLCVPWLVNLLAITSFFTTCETHPKKSKNERNKFCLDCNENPLCESCIESRHRGHRVIQIRRSSYNEVIKTTEIYKHVDILGIQTYVINSSSVVFLSKRAHAQPKKFNIGKTGHYRDPFCKRCDRNLADPTYFCSLACKFAFIKKDGGFFVNPKEMEEMERYLEQSIQASPKKEKAKKCCKQNLKRKLESARIDGKEEEENVEKEREEGADDRESILPVNRSSASLRKPNSKRKGIAHRAPFF</sequence>
<dbReference type="PANTHER" id="PTHR31065">
    <property type="entry name" value="PLATZ TRANSCRIPTION FACTOR FAMILY PROTEIN"/>
    <property type="match status" value="1"/>
</dbReference>
<dbReference type="AlphaFoldDB" id="A0A072VBY7"/>
<evidence type="ECO:0000313" key="8">
    <source>
        <dbReference type="Proteomes" id="UP000265566"/>
    </source>
</evidence>
<reference evidence="6" key="3">
    <citation type="submission" date="2015-04" db="UniProtKB">
        <authorList>
            <consortium name="EnsemblPlants"/>
        </authorList>
    </citation>
    <scope>IDENTIFICATION</scope>
    <source>
        <strain evidence="6">cv. Jemalong A17</strain>
    </source>
</reference>
<feature type="domain" description="B box-type" evidence="3">
    <location>
        <begin position="15"/>
        <end position="60"/>
    </location>
</feature>
<organism evidence="4 7">
    <name type="scientific">Medicago truncatula</name>
    <name type="common">Barrel medic</name>
    <name type="synonym">Medicago tribuloides</name>
    <dbReference type="NCBI Taxonomy" id="3880"/>
    <lineage>
        <taxon>Eukaryota</taxon>
        <taxon>Viridiplantae</taxon>
        <taxon>Streptophyta</taxon>
        <taxon>Embryophyta</taxon>
        <taxon>Tracheophyta</taxon>
        <taxon>Spermatophyta</taxon>
        <taxon>Magnoliopsida</taxon>
        <taxon>eudicotyledons</taxon>
        <taxon>Gunneridae</taxon>
        <taxon>Pentapetalae</taxon>
        <taxon>rosids</taxon>
        <taxon>fabids</taxon>
        <taxon>Fabales</taxon>
        <taxon>Fabaceae</taxon>
        <taxon>Papilionoideae</taxon>
        <taxon>50 kb inversion clade</taxon>
        <taxon>NPAAA clade</taxon>
        <taxon>Hologalegina</taxon>
        <taxon>IRL clade</taxon>
        <taxon>Trifolieae</taxon>
        <taxon>Medicago</taxon>
    </lineage>
</organism>
<dbReference type="EMBL" id="CM001218">
    <property type="protein sequence ID" value="KEH38908.1"/>
    <property type="molecule type" value="Genomic_DNA"/>
</dbReference>
<dbReference type="Proteomes" id="UP000265566">
    <property type="component" value="Chromosome 2"/>
</dbReference>
<evidence type="ECO:0000313" key="6">
    <source>
        <dbReference type="EnsemblPlants" id="KEH38908"/>
    </source>
</evidence>
<dbReference type="EMBL" id="PSQE01000002">
    <property type="protein sequence ID" value="RHN75381.1"/>
    <property type="molecule type" value="Genomic_DNA"/>
</dbReference>
<dbReference type="STRING" id="3880.A0A072VBY7"/>
<dbReference type="Proteomes" id="UP000002051">
    <property type="component" value="Chromosome 2"/>
</dbReference>
<feature type="chain" id="PRO_5014500497" evidence="2">
    <location>
        <begin position="23"/>
        <end position="243"/>
    </location>
</feature>
<reference evidence="4 7" key="1">
    <citation type="journal article" date="2011" name="Nature">
        <title>The Medicago genome provides insight into the evolution of rhizobial symbioses.</title>
        <authorList>
            <person name="Young N.D."/>
            <person name="Debelle F."/>
            <person name="Oldroyd G.E."/>
            <person name="Geurts R."/>
            <person name="Cannon S.B."/>
            <person name="Udvardi M.K."/>
            <person name="Benedito V.A."/>
            <person name="Mayer K.F."/>
            <person name="Gouzy J."/>
            <person name="Schoof H."/>
            <person name="Van de Peer Y."/>
            <person name="Proost S."/>
            <person name="Cook D.R."/>
            <person name="Meyers B.C."/>
            <person name="Spannagl M."/>
            <person name="Cheung F."/>
            <person name="De Mita S."/>
            <person name="Krishnakumar V."/>
            <person name="Gundlach H."/>
            <person name="Zhou S."/>
            <person name="Mudge J."/>
            <person name="Bharti A.K."/>
            <person name="Murray J.D."/>
            <person name="Naoumkina M.A."/>
            <person name="Rosen B."/>
            <person name="Silverstein K.A."/>
            <person name="Tang H."/>
            <person name="Rombauts S."/>
            <person name="Zhao P.X."/>
            <person name="Zhou P."/>
            <person name="Barbe V."/>
            <person name="Bardou P."/>
            <person name="Bechner M."/>
            <person name="Bellec A."/>
            <person name="Berger A."/>
            <person name="Berges H."/>
            <person name="Bidwell S."/>
            <person name="Bisseling T."/>
            <person name="Choisne N."/>
            <person name="Couloux A."/>
            <person name="Denny R."/>
            <person name="Deshpande S."/>
            <person name="Dai X."/>
            <person name="Doyle J.J."/>
            <person name="Dudez A.M."/>
            <person name="Farmer A.D."/>
            <person name="Fouteau S."/>
            <person name="Franken C."/>
            <person name="Gibelin C."/>
            <person name="Gish J."/>
            <person name="Goldstein S."/>
            <person name="Gonzalez A.J."/>
            <person name="Green P.J."/>
            <person name="Hallab A."/>
            <person name="Hartog M."/>
            <person name="Hua A."/>
            <person name="Humphray S.J."/>
            <person name="Jeong D.H."/>
            <person name="Jing Y."/>
            <person name="Jocker A."/>
            <person name="Kenton S.M."/>
            <person name="Kim D.J."/>
            <person name="Klee K."/>
            <person name="Lai H."/>
            <person name="Lang C."/>
            <person name="Lin S."/>
            <person name="Macmil S.L."/>
            <person name="Magdelenat G."/>
            <person name="Matthews L."/>
            <person name="McCorrison J."/>
            <person name="Monaghan E.L."/>
            <person name="Mun J.H."/>
            <person name="Najar F.Z."/>
            <person name="Nicholson C."/>
            <person name="Noirot C."/>
            <person name="O'Bleness M."/>
            <person name="Paule C.R."/>
            <person name="Poulain J."/>
            <person name="Prion F."/>
            <person name="Qin B."/>
            <person name="Qu C."/>
            <person name="Retzel E.F."/>
            <person name="Riddle C."/>
            <person name="Sallet E."/>
            <person name="Samain S."/>
            <person name="Samson N."/>
            <person name="Sanders I."/>
            <person name="Saurat O."/>
            <person name="Scarpelli C."/>
            <person name="Schiex T."/>
            <person name="Segurens B."/>
            <person name="Severin A.J."/>
            <person name="Sherrier D.J."/>
            <person name="Shi R."/>
            <person name="Sims S."/>
            <person name="Singer S.R."/>
            <person name="Sinharoy S."/>
            <person name="Sterck L."/>
            <person name="Viollet A."/>
            <person name="Wang B.B."/>
            <person name="Wang K."/>
            <person name="Wang M."/>
            <person name="Wang X."/>
            <person name="Warfsmann J."/>
            <person name="Weissenbach J."/>
            <person name="White D.D."/>
            <person name="White J.D."/>
            <person name="Wiley G.B."/>
            <person name="Wincker P."/>
            <person name="Xing Y."/>
            <person name="Yang L."/>
            <person name="Yao Z."/>
            <person name="Ying F."/>
            <person name="Zhai J."/>
            <person name="Zhou L."/>
            <person name="Zuber A."/>
            <person name="Denarie J."/>
            <person name="Dixon R.A."/>
            <person name="May G.D."/>
            <person name="Schwartz D.C."/>
            <person name="Rogers J."/>
            <person name="Quetier F."/>
            <person name="Town C.D."/>
            <person name="Roe B.A."/>
        </authorList>
    </citation>
    <scope>NUCLEOTIDE SEQUENCE [LARGE SCALE GENOMIC DNA]</scope>
    <source>
        <strain evidence="4">A17</strain>
        <strain evidence="6 7">cv. Jemalong A17</strain>
    </source>
</reference>
<reference evidence="5" key="5">
    <citation type="journal article" date="2018" name="Nat. Plants">
        <title>Whole-genome landscape of Medicago truncatula symbiotic genes.</title>
        <authorList>
            <person name="Pecrix Y."/>
            <person name="Gamas P."/>
            <person name="Carrere S."/>
        </authorList>
    </citation>
    <scope>NUCLEOTIDE SEQUENCE</scope>
    <source>
        <tissue evidence="5">Leaves</tissue>
    </source>
</reference>
<accession>A0A072VBY7</accession>
<dbReference type="CDD" id="cd19756">
    <property type="entry name" value="Bbox2"/>
    <property type="match status" value="1"/>
</dbReference>
<dbReference type="SMART" id="SM00336">
    <property type="entry name" value="BBOX"/>
    <property type="match status" value="1"/>
</dbReference>
<reference evidence="8" key="4">
    <citation type="journal article" date="2018" name="Nat. Plants">
        <title>Whole-genome landscape of Medicago truncatula symbiotic genes.</title>
        <authorList>
            <person name="Pecrix Y."/>
            <person name="Staton S.E."/>
            <person name="Sallet E."/>
            <person name="Lelandais-Briere C."/>
            <person name="Moreau S."/>
            <person name="Carrere S."/>
            <person name="Blein T."/>
            <person name="Jardinaud M.F."/>
            <person name="Latrasse D."/>
            <person name="Zouine M."/>
            <person name="Zahm M."/>
            <person name="Kreplak J."/>
            <person name="Mayjonade B."/>
            <person name="Satge C."/>
            <person name="Perez M."/>
            <person name="Cauet S."/>
            <person name="Marande W."/>
            <person name="Chantry-Darmon C."/>
            <person name="Lopez-Roques C."/>
            <person name="Bouchez O."/>
            <person name="Berard A."/>
            <person name="Debelle F."/>
            <person name="Munos S."/>
            <person name="Bendahmane A."/>
            <person name="Berges H."/>
            <person name="Niebel A."/>
            <person name="Buitink J."/>
            <person name="Frugier F."/>
            <person name="Benhamed M."/>
            <person name="Crespi M."/>
            <person name="Gouzy J."/>
            <person name="Gamas P."/>
        </authorList>
    </citation>
    <scope>NUCLEOTIDE SEQUENCE [LARGE SCALE GENOMIC DNA]</scope>
    <source>
        <strain evidence="8">cv. Jemalong A17</strain>
    </source>
</reference>
<dbReference type="GO" id="GO:0008270">
    <property type="term" value="F:zinc ion binding"/>
    <property type="evidence" value="ECO:0007669"/>
    <property type="project" value="InterPro"/>
</dbReference>
<evidence type="ECO:0000256" key="1">
    <source>
        <dbReference type="SAM" id="MobiDB-lite"/>
    </source>
</evidence>
<feature type="signal peptide" evidence="2">
    <location>
        <begin position="1"/>
        <end position="22"/>
    </location>
</feature>
<keyword evidence="2" id="KW-0732">Signal</keyword>
<name>A0A072VBY7_MEDTR</name>
<dbReference type="Pfam" id="PF04640">
    <property type="entry name" value="PLATZ"/>
    <property type="match status" value="1"/>
</dbReference>
<proteinExistence type="predicted"/>
<evidence type="ECO:0000256" key="2">
    <source>
        <dbReference type="SAM" id="SignalP"/>
    </source>
</evidence>
<dbReference type="InterPro" id="IPR000315">
    <property type="entry name" value="Znf_B-box"/>
</dbReference>
<dbReference type="Pfam" id="PF00643">
    <property type="entry name" value="zf-B_box"/>
    <property type="match status" value="1"/>
</dbReference>
<dbReference type="InterPro" id="IPR006734">
    <property type="entry name" value="PLATZ"/>
</dbReference>
<evidence type="ECO:0000313" key="4">
    <source>
        <dbReference type="EMBL" id="KEH38908.1"/>
    </source>
</evidence>
<evidence type="ECO:0000313" key="5">
    <source>
        <dbReference type="EMBL" id="RHN75381.1"/>
    </source>
</evidence>